<dbReference type="NCBIfam" id="TIGR03434">
    <property type="entry name" value="ADOP"/>
    <property type="match status" value="1"/>
</dbReference>
<dbReference type="AlphaFoldDB" id="W0RLE3"/>
<dbReference type="InterPro" id="IPR017800">
    <property type="entry name" value="ADOP"/>
</dbReference>
<dbReference type="GO" id="GO:0005886">
    <property type="term" value="C:plasma membrane"/>
    <property type="evidence" value="ECO:0007669"/>
    <property type="project" value="UniProtKB-SubCell"/>
</dbReference>
<evidence type="ECO:0000259" key="9">
    <source>
        <dbReference type="Pfam" id="PF02687"/>
    </source>
</evidence>
<feature type="compositionally biased region" description="Basic and acidic residues" evidence="7">
    <location>
        <begin position="512"/>
        <end position="521"/>
    </location>
</feature>
<feature type="domain" description="ABC3 transporter permease C-terminal" evidence="9">
    <location>
        <begin position="277"/>
        <end position="394"/>
    </location>
</feature>
<sequence length="722" mass="77245">MNGFVHDLRYSVRSLRGSPWLAVTAVVAMALGIGLTTAIYSIIDAAMLRGLPFPAGDRVVTVTRMIPEKGQRMGVLVRDFLAMRERQRALEGIAAFEESPMNLSGDDRPERVRGARITAGAFALLRMQPALGRDFASGDDVKGAPLVAVLSDEVWRARFQADPKVLGRSIRVDGEAATVIGVMPKGFRFPVTSDLWVPMRLDRSAYERDAGQWIEVFGRLRPGATKEAATRELTALQSAIDREHGDAEQGARAEVQGYVAAFTGGEDAKLLWVMLAAVMLVLVVACVNVANLLLSRAAHRAREIAVRSALGASRARVVALFLTESLALAAVGAIAGLGIAWVGMRMFSHAIVDTEPPFWIVLRMDPRVLGFVAAATATAALVSGCLPALHASRAGVGEVLKDGMRGTSGFRVGRVSRALVVAELALSCGLLVAAGMMVSTVAKLRTRDFGVDARGTVVANLMLPPRYDHDSSGVQRFADDLLARLRAAGVPNATLANAMPVADGSPVLPTRPETEPEREGRPQIALRVVVSPGYFAAVGARPVVGRDFDARDRAGAPDVALVNAEYVRRHFAGKDPIGQRLVVRWSENRTRTLTIVGIAPDVSPGGTNALSIQEAFYVPLLQWPDRWIVVGAHGSTSLAPRMRAAVAAVDPDVAVSEVETLAGRIARRTWFYRVFGGTFSIFGATALFLAALGLYAVMAASVARRARASWACAWRSARPRAA</sequence>
<name>W0RLE3_9BACT</name>
<evidence type="ECO:0000256" key="2">
    <source>
        <dbReference type="ARBA" id="ARBA00022475"/>
    </source>
</evidence>
<evidence type="ECO:0000256" key="6">
    <source>
        <dbReference type="ARBA" id="ARBA00038076"/>
    </source>
</evidence>
<evidence type="ECO:0000256" key="8">
    <source>
        <dbReference type="SAM" id="Phobius"/>
    </source>
</evidence>
<feature type="transmembrane region" description="Helical" evidence="8">
    <location>
        <begin position="670"/>
        <end position="697"/>
    </location>
</feature>
<evidence type="ECO:0000256" key="1">
    <source>
        <dbReference type="ARBA" id="ARBA00004651"/>
    </source>
</evidence>
<dbReference type="InterPro" id="IPR003838">
    <property type="entry name" value="ABC3_permease_C"/>
</dbReference>
<dbReference type="InterPro" id="IPR025857">
    <property type="entry name" value="MacB_PCD"/>
</dbReference>
<dbReference type="OrthoDB" id="9770036at2"/>
<feature type="domain" description="MacB-like periplasmic core" evidence="10">
    <location>
        <begin position="424"/>
        <end position="635"/>
    </location>
</feature>
<feature type="transmembrane region" description="Helical" evidence="8">
    <location>
        <begin position="315"/>
        <end position="348"/>
    </location>
</feature>
<evidence type="ECO:0000313" key="12">
    <source>
        <dbReference type="Proteomes" id="UP000019151"/>
    </source>
</evidence>
<dbReference type="PANTHER" id="PTHR30572">
    <property type="entry name" value="MEMBRANE COMPONENT OF TRANSPORTER-RELATED"/>
    <property type="match status" value="1"/>
</dbReference>
<evidence type="ECO:0000313" key="11">
    <source>
        <dbReference type="EMBL" id="AHG91596.1"/>
    </source>
</evidence>
<feature type="transmembrane region" description="Helical" evidence="8">
    <location>
        <begin position="368"/>
        <end position="389"/>
    </location>
</feature>
<evidence type="ECO:0000256" key="3">
    <source>
        <dbReference type="ARBA" id="ARBA00022692"/>
    </source>
</evidence>
<dbReference type="RefSeq" id="WP_025413040.1">
    <property type="nucleotide sequence ID" value="NZ_CP007128.1"/>
</dbReference>
<organism evidence="11 12">
    <name type="scientific">Gemmatirosa kalamazoonensis</name>
    <dbReference type="NCBI Taxonomy" id="861299"/>
    <lineage>
        <taxon>Bacteria</taxon>
        <taxon>Pseudomonadati</taxon>
        <taxon>Gemmatimonadota</taxon>
        <taxon>Gemmatimonadia</taxon>
        <taxon>Gemmatimonadales</taxon>
        <taxon>Gemmatimonadaceae</taxon>
        <taxon>Gemmatirosa</taxon>
    </lineage>
</organism>
<reference evidence="11 12" key="1">
    <citation type="journal article" date="2014" name="Genome Announc.">
        <title>Genome Sequence and Methylome of Soil Bacterium Gemmatirosa kalamazoonensis KBS708T, a Member of the Rarely Cultivated Gemmatimonadetes Phylum.</title>
        <authorList>
            <person name="Debruyn J.M."/>
            <person name="Radosevich M."/>
            <person name="Wommack K.E."/>
            <person name="Polson S.W."/>
            <person name="Hauser L.J."/>
            <person name="Fawaz M.N."/>
            <person name="Korlach J."/>
            <person name="Tsai Y.C."/>
        </authorList>
    </citation>
    <scope>NUCLEOTIDE SEQUENCE [LARGE SCALE GENOMIC DNA]</scope>
    <source>
        <strain evidence="11 12">KBS708</strain>
    </source>
</reference>
<dbReference type="eggNOG" id="COG0577">
    <property type="taxonomic scope" value="Bacteria"/>
</dbReference>
<comment type="subcellular location">
    <subcellularLocation>
        <location evidence="1">Cell membrane</location>
        <topology evidence="1">Multi-pass membrane protein</topology>
    </subcellularLocation>
</comment>
<dbReference type="Proteomes" id="UP000019151">
    <property type="component" value="Chromosome"/>
</dbReference>
<dbReference type="Pfam" id="PF12704">
    <property type="entry name" value="MacB_PCD"/>
    <property type="match status" value="2"/>
</dbReference>
<accession>W0RLE3</accession>
<evidence type="ECO:0000256" key="7">
    <source>
        <dbReference type="SAM" id="MobiDB-lite"/>
    </source>
</evidence>
<evidence type="ECO:0000256" key="5">
    <source>
        <dbReference type="ARBA" id="ARBA00023136"/>
    </source>
</evidence>
<keyword evidence="3 8" id="KW-0812">Transmembrane</keyword>
<comment type="similarity">
    <text evidence="6">Belongs to the ABC-4 integral membrane protein family.</text>
</comment>
<dbReference type="GO" id="GO:0022857">
    <property type="term" value="F:transmembrane transporter activity"/>
    <property type="evidence" value="ECO:0007669"/>
    <property type="project" value="TreeGrafter"/>
</dbReference>
<dbReference type="PANTHER" id="PTHR30572:SF4">
    <property type="entry name" value="ABC TRANSPORTER PERMEASE YTRF"/>
    <property type="match status" value="1"/>
</dbReference>
<dbReference type="InParanoid" id="W0RLE3"/>
<evidence type="ECO:0000259" key="10">
    <source>
        <dbReference type="Pfam" id="PF12704"/>
    </source>
</evidence>
<keyword evidence="4 8" id="KW-1133">Transmembrane helix</keyword>
<dbReference type="EMBL" id="CP007128">
    <property type="protein sequence ID" value="AHG91596.1"/>
    <property type="molecule type" value="Genomic_DNA"/>
</dbReference>
<evidence type="ECO:0000256" key="4">
    <source>
        <dbReference type="ARBA" id="ARBA00022989"/>
    </source>
</evidence>
<feature type="transmembrane region" description="Helical" evidence="8">
    <location>
        <begin position="418"/>
        <end position="438"/>
    </location>
</feature>
<dbReference type="KEGG" id="gba:J421_4059"/>
<keyword evidence="2" id="KW-1003">Cell membrane</keyword>
<keyword evidence="5 8" id="KW-0472">Membrane</keyword>
<feature type="transmembrane region" description="Helical" evidence="8">
    <location>
        <begin position="270"/>
        <end position="294"/>
    </location>
</feature>
<feature type="transmembrane region" description="Helical" evidence="8">
    <location>
        <begin position="20"/>
        <end position="43"/>
    </location>
</feature>
<keyword evidence="12" id="KW-1185">Reference proteome</keyword>
<feature type="region of interest" description="Disordered" evidence="7">
    <location>
        <begin position="501"/>
        <end position="521"/>
    </location>
</feature>
<dbReference type="InterPro" id="IPR050250">
    <property type="entry name" value="Macrolide_Exporter_MacB"/>
</dbReference>
<dbReference type="STRING" id="861299.J421_4059"/>
<protein>
    <submittedName>
        <fullName evidence="11">Permease</fullName>
    </submittedName>
</protein>
<proteinExistence type="inferred from homology"/>
<dbReference type="HOGENOM" id="CLU_009433_1_0_0"/>
<gene>
    <name evidence="11" type="ORF">J421_4059</name>
</gene>
<feature type="domain" description="MacB-like periplasmic core" evidence="10">
    <location>
        <begin position="24"/>
        <end position="236"/>
    </location>
</feature>
<dbReference type="Pfam" id="PF02687">
    <property type="entry name" value="FtsX"/>
    <property type="match status" value="1"/>
</dbReference>